<evidence type="ECO:0000313" key="2">
    <source>
        <dbReference type="Proteomes" id="UP000760668"/>
    </source>
</evidence>
<dbReference type="EMBL" id="DYUC01000082">
    <property type="protein sequence ID" value="HJG86992.1"/>
    <property type="molecule type" value="Genomic_DNA"/>
</dbReference>
<sequence>MAKVSFEGIGEMVATFLAEDGLTGGPVKMTGDGKVGPCGDGEAFCGVALEVNDGLALVQLRGFVKVTCGDAVAVGYTKLSANAGGGVKTNASGTAYLVVEAGSTKKQATILL</sequence>
<proteinExistence type="predicted"/>
<dbReference type="RefSeq" id="WP_295368236.1">
    <property type="nucleotide sequence ID" value="NZ_DYUC01000082.1"/>
</dbReference>
<organism evidence="1 2">
    <name type="scientific">Pseudoflavonifractor capillosus</name>
    <dbReference type="NCBI Taxonomy" id="106588"/>
    <lineage>
        <taxon>Bacteria</taxon>
        <taxon>Bacillati</taxon>
        <taxon>Bacillota</taxon>
        <taxon>Clostridia</taxon>
        <taxon>Eubacteriales</taxon>
        <taxon>Oscillospiraceae</taxon>
        <taxon>Pseudoflavonifractor</taxon>
    </lineage>
</organism>
<reference evidence="1" key="1">
    <citation type="journal article" date="2021" name="PeerJ">
        <title>Extensive microbial diversity within the chicken gut microbiome revealed by metagenomics and culture.</title>
        <authorList>
            <person name="Gilroy R."/>
            <person name="Ravi A."/>
            <person name="Getino M."/>
            <person name="Pursley I."/>
            <person name="Horton D.L."/>
            <person name="Alikhan N.F."/>
            <person name="Baker D."/>
            <person name="Gharbi K."/>
            <person name="Hall N."/>
            <person name="Watson M."/>
            <person name="Adriaenssens E.M."/>
            <person name="Foster-Nyarko E."/>
            <person name="Jarju S."/>
            <person name="Secka A."/>
            <person name="Antonio M."/>
            <person name="Oren A."/>
            <person name="Chaudhuri R.R."/>
            <person name="La Ragione R."/>
            <person name="Hildebrand F."/>
            <person name="Pallen M.J."/>
        </authorList>
    </citation>
    <scope>NUCLEOTIDE SEQUENCE</scope>
    <source>
        <strain evidence="1">CHK179-5677</strain>
    </source>
</reference>
<name>A0A921ST73_9FIRM</name>
<protein>
    <submittedName>
        <fullName evidence="1">Uncharacterized protein</fullName>
    </submittedName>
</protein>
<gene>
    <name evidence="1" type="ORF">K8V01_08235</name>
</gene>
<evidence type="ECO:0000313" key="1">
    <source>
        <dbReference type="EMBL" id="HJG86992.1"/>
    </source>
</evidence>
<dbReference type="AlphaFoldDB" id="A0A921ST73"/>
<dbReference type="Proteomes" id="UP000760668">
    <property type="component" value="Unassembled WGS sequence"/>
</dbReference>
<reference evidence="1" key="2">
    <citation type="submission" date="2021-09" db="EMBL/GenBank/DDBJ databases">
        <authorList>
            <person name="Gilroy R."/>
        </authorList>
    </citation>
    <scope>NUCLEOTIDE SEQUENCE</scope>
    <source>
        <strain evidence="1">CHK179-5677</strain>
    </source>
</reference>
<comment type="caution">
    <text evidence="1">The sequence shown here is derived from an EMBL/GenBank/DDBJ whole genome shotgun (WGS) entry which is preliminary data.</text>
</comment>
<accession>A0A921ST73</accession>